<proteinExistence type="predicted"/>
<evidence type="ECO:0000259" key="1">
    <source>
        <dbReference type="Pfam" id="PF13358"/>
    </source>
</evidence>
<keyword evidence="2" id="KW-0255">Endonuclease</keyword>
<comment type="caution">
    <text evidence="2">The sequence shown here is derived from an EMBL/GenBank/DDBJ whole genome shotgun (WGS) entry which is preliminary data.</text>
</comment>
<dbReference type="PATRIC" id="fig|1359184.3.peg.808"/>
<dbReference type="Proteomes" id="UP000033769">
    <property type="component" value="Unassembled WGS sequence"/>
</dbReference>
<name>A0A0F3ME14_ORITS</name>
<organism evidence="2 3">
    <name type="scientific">Orientia tsutsugamushi str. Gilliam</name>
    <dbReference type="NCBI Taxonomy" id="1359184"/>
    <lineage>
        <taxon>Bacteria</taxon>
        <taxon>Pseudomonadati</taxon>
        <taxon>Pseudomonadota</taxon>
        <taxon>Alphaproteobacteria</taxon>
        <taxon>Rickettsiales</taxon>
        <taxon>Rickettsiaceae</taxon>
        <taxon>Rickettsieae</taxon>
        <taxon>Orientia</taxon>
    </lineage>
</organism>
<keyword evidence="2" id="KW-0378">Hydrolase</keyword>
<dbReference type="Pfam" id="PF13358">
    <property type="entry name" value="DDE_3"/>
    <property type="match status" value="1"/>
</dbReference>
<dbReference type="GO" id="GO:0004519">
    <property type="term" value="F:endonuclease activity"/>
    <property type="evidence" value="ECO:0007669"/>
    <property type="project" value="UniProtKB-KW"/>
</dbReference>
<accession>A0A0F3ME14</accession>
<dbReference type="EMBL" id="LANO01000002">
    <property type="protein sequence ID" value="KJV53990.1"/>
    <property type="molecule type" value="Genomic_DNA"/>
</dbReference>
<gene>
    <name evidence="2" type="ORF">OTSGILL_0251</name>
</gene>
<dbReference type="AlphaFoldDB" id="A0A0F3ME14"/>
<reference evidence="2 3" key="1">
    <citation type="submission" date="2015-02" db="EMBL/GenBank/DDBJ databases">
        <title>Genome Sequencing of Rickettsiales.</title>
        <authorList>
            <person name="Daugherty S.C."/>
            <person name="Su Q."/>
            <person name="Abolude K."/>
            <person name="Beier-Sexton M."/>
            <person name="Carlyon J.A."/>
            <person name="Carter R."/>
            <person name="Day N.P."/>
            <person name="Dumler S.J."/>
            <person name="Dyachenko V."/>
            <person name="Godinez A."/>
            <person name="Kurtti T.J."/>
            <person name="Lichay M."/>
            <person name="Mullins K.E."/>
            <person name="Ott S."/>
            <person name="Pappas-Brown V."/>
            <person name="Paris D.H."/>
            <person name="Patel P."/>
            <person name="Richards A.L."/>
            <person name="Sadzewicz L."/>
            <person name="Sears K."/>
            <person name="Seidman D."/>
            <person name="Sengamalay N."/>
            <person name="Stenos J."/>
            <person name="Tallon L.J."/>
            <person name="Vincent G."/>
            <person name="Fraser C.M."/>
            <person name="Munderloh U."/>
            <person name="Dunning-Hotopp J.C."/>
        </authorList>
    </citation>
    <scope>NUCLEOTIDE SEQUENCE [LARGE SCALE GENOMIC DNA]</scope>
    <source>
        <strain evidence="2 3">Gilliam</strain>
    </source>
</reference>
<dbReference type="Gene3D" id="3.30.420.10">
    <property type="entry name" value="Ribonuclease H-like superfamily/Ribonuclease H"/>
    <property type="match status" value="1"/>
</dbReference>
<dbReference type="GO" id="GO:0003676">
    <property type="term" value="F:nucleic acid binding"/>
    <property type="evidence" value="ECO:0007669"/>
    <property type="project" value="InterPro"/>
</dbReference>
<dbReference type="InterPro" id="IPR038717">
    <property type="entry name" value="Tc1-like_DDE_dom"/>
</dbReference>
<dbReference type="InterPro" id="IPR036397">
    <property type="entry name" value="RNaseH_sf"/>
</dbReference>
<feature type="domain" description="Tc1-like transposase DDE" evidence="1">
    <location>
        <begin position="2"/>
        <end position="50"/>
    </location>
</feature>
<keyword evidence="2" id="KW-0540">Nuclease</keyword>
<protein>
    <submittedName>
        <fullName evidence="2">DDE superendonuclease family protein</fullName>
    </submittedName>
</protein>
<evidence type="ECO:0000313" key="2">
    <source>
        <dbReference type="EMBL" id="KJV53990.1"/>
    </source>
</evidence>
<dbReference type="RefSeq" id="WP_047220153.1">
    <property type="nucleotide sequence ID" value="NZ_LS398551.1"/>
</dbReference>
<sequence>MLDNAAVSQIKKTKELIESIGCKVIFWPPYSLDLNPIEKFWANITQWIRHQIIPVW</sequence>
<evidence type="ECO:0000313" key="3">
    <source>
        <dbReference type="Proteomes" id="UP000033769"/>
    </source>
</evidence>